<evidence type="ECO:0000313" key="4">
    <source>
        <dbReference type="Proteomes" id="UP000238270"/>
    </source>
</evidence>
<reference evidence="3 4" key="1">
    <citation type="submission" date="2016-08" db="EMBL/GenBank/DDBJ databases">
        <title>Evolution of the type three secretion system and type three effector repertoires in Xanthomonas.</title>
        <authorList>
            <person name="Merda D."/>
            <person name="Briand M."/>
            <person name="Bosis E."/>
            <person name="Rousseau C."/>
            <person name="Portier P."/>
            <person name="Jacques M.-A."/>
            <person name="Fischer-Le Saux M."/>
        </authorList>
    </citation>
    <scope>NUCLEOTIDE SEQUENCE [LARGE SCALE GENOMIC DNA]</scope>
    <source>
        <strain evidence="3 4">CFBP 3122</strain>
    </source>
</reference>
<sequence length="163" mass="17753">MQRTAGARHPPPRGQPRPGGNPAVRQARHRGRVPRPALRLPRRAQQRAWIEFAAPTFADAWQFLNASDQASADTASAAFRSKLQKREQALGQGPYFAGPTFGMVDVVFAPLLRYFGLLPADVCAPIFEGLPRIGVWRAALAARPSVIGAVAQDYAREGLNNES</sequence>
<name>A0A2S6Z135_9XANT</name>
<dbReference type="RefSeq" id="WP_104599011.1">
    <property type="nucleotide sequence ID" value="NZ_MIGV01000026.1"/>
</dbReference>
<feature type="region of interest" description="Disordered" evidence="1">
    <location>
        <begin position="1"/>
        <end position="36"/>
    </location>
</feature>
<dbReference type="PANTHER" id="PTHR43968:SF6">
    <property type="entry name" value="GLUTATHIONE S-TRANSFERASE OMEGA"/>
    <property type="match status" value="1"/>
</dbReference>
<protein>
    <recommendedName>
        <fullName evidence="2">GST C-terminal domain-containing protein</fullName>
    </recommendedName>
</protein>
<dbReference type="GO" id="GO:0005737">
    <property type="term" value="C:cytoplasm"/>
    <property type="evidence" value="ECO:0007669"/>
    <property type="project" value="TreeGrafter"/>
</dbReference>
<dbReference type="Gene3D" id="1.20.1050.10">
    <property type="match status" value="1"/>
</dbReference>
<dbReference type="Proteomes" id="UP000238270">
    <property type="component" value="Unassembled WGS sequence"/>
</dbReference>
<comment type="caution">
    <text evidence="3">The sequence shown here is derived from an EMBL/GenBank/DDBJ whole genome shotgun (WGS) entry which is preliminary data.</text>
</comment>
<evidence type="ECO:0000259" key="2">
    <source>
        <dbReference type="PROSITE" id="PS50405"/>
    </source>
</evidence>
<accession>A0A2S6Z135</accession>
<evidence type="ECO:0000313" key="3">
    <source>
        <dbReference type="EMBL" id="PPT74387.1"/>
    </source>
</evidence>
<dbReference type="PROSITE" id="PS50405">
    <property type="entry name" value="GST_CTER"/>
    <property type="match status" value="1"/>
</dbReference>
<dbReference type="InterPro" id="IPR036282">
    <property type="entry name" value="Glutathione-S-Trfase_C_sf"/>
</dbReference>
<dbReference type="SUPFAM" id="SSF47616">
    <property type="entry name" value="GST C-terminal domain-like"/>
    <property type="match status" value="1"/>
</dbReference>
<dbReference type="InterPro" id="IPR010987">
    <property type="entry name" value="Glutathione-S-Trfase_C-like"/>
</dbReference>
<evidence type="ECO:0000256" key="1">
    <source>
        <dbReference type="SAM" id="MobiDB-lite"/>
    </source>
</evidence>
<dbReference type="InterPro" id="IPR050983">
    <property type="entry name" value="GST_Omega/HSP26"/>
</dbReference>
<dbReference type="EMBL" id="MIGV01000026">
    <property type="protein sequence ID" value="PPT74387.1"/>
    <property type="molecule type" value="Genomic_DNA"/>
</dbReference>
<dbReference type="CDD" id="cd00299">
    <property type="entry name" value="GST_C_family"/>
    <property type="match status" value="1"/>
</dbReference>
<dbReference type="AlphaFoldDB" id="A0A2S6Z135"/>
<gene>
    <name evidence="3" type="ORF">XaplCFBP3122_17125</name>
</gene>
<proteinExistence type="predicted"/>
<dbReference type="PANTHER" id="PTHR43968">
    <property type="match status" value="1"/>
</dbReference>
<dbReference type="Pfam" id="PF13410">
    <property type="entry name" value="GST_C_2"/>
    <property type="match status" value="1"/>
</dbReference>
<feature type="domain" description="GST C-terminal" evidence="2">
    <location>
        <begin position="39"/>
        <end position="163"/>
    </location>
</feature>
<organism evidence="3 4">
    <name type="scientific">Xanthomonas arboricola pv. populi</name>
    <dbReference type="NCBI Taxonomy" id="487823"/>
    <lineage>
        <taxon>Bacteria</taxon>
        <taxon>Pseudomonadati</taxon>
        <taxon>Pseudomonadota</taxon>
        <taxon>Gammaproteobacteria</taxon>
        <taxon>Lysobacterales</taxon>
        <taxon>Lysobacteraceae</taxon>
        <taxon>Xanthomonas</taxon>
    </lineage>
</organism>